<protein>
    <submittedName>
        <fullName evidence="4">Signal-transduction protein</fullName>
    </submittedName>
</protein>
<gene>
    <name evidence="4" type="ORF">JCM19232_819</name>
</gene>
<name>A0A0B8P2P6_9VIBR</name>
<evidence type="ECO:0000313" key="5">
    <source>
        <dbReference type="Proteomes" id="UP000031670"/>
    </source>
</evidence>
<accession>A0A0B8P2P6</accession>
<evidence type="ECO:0000256" key="2">
    <source>
        <dbReference type="PROSITE-ProRule" id="PRU00703"/>
    </source>
</evidence>
<dbReference type="InterPro" id="IPR000644">
    <property type="entry name" value="CBS_dom"/>
</dbReference>
<dbReference type="PANTHER" id="PTHR43080:SF2">
    <property type="entry name" value="CBS DOMAIN-CONTAINING PROTEIN"/>
    <property type="match status" value="1"/>
</dbReference>
<dbReference type="PANTHER" id="PTHR43080">
    <property type="entry name" value="CBS DOMAIN-CONTAINING PROTEIN CBSX3, MITOCHONDRIAL"/>
    <property type="match status" value="1"/>
</dbReference>
<dbReference type="InterPro" id="IPR046342">
    <property type="entry name" value="CBS_dom_sf"/>
</dbReference>
<dbReference type="InterPro" id="IPR051257">
    <property type="entry name" value="Diverse_CBS-Domain"/>
</dbReference>
<reference evidence="4 5" key="1">
    <citation type="submission" date="2015-01" db="EMBL/GenBank/DDBJ databases">
        <title>Vibrio sp. C5 JCM 19232 whole genome shotgun sequence.</title>
        <authorList>
            <person name="Sawabe T."/>
            <person name="Meirelles P."/>
            <person name="Feng G."/>
            <person name="Sayaka M."/>
            <person name="Hattori M."/>
            <person name="Ohkuma M."/>
        </authorList>
    </citation>
    <scope>NUCLEOTIDE SEQUENCE [LARGE SCALE GENOMIC DNA]</scope>
    <source>
        <strain evidence="4 5">JCM19232</strain>
    </source>
</reference>
<comment type="caution">
    <text evidence="4">The sequence shown here is derived from an EMBL/GenBank/DDBJ whole genome shotgun (WGS) entry which is preliminary data.</text>
</comment>
<dbReference type="AlphaFoldDB" id="A0A0B8P2P6"/>
<dbReference type="PROSITE" id="PS51371">
    <property type="entry name" value="CBS"/>
    <property type="match status" value="1"/>
</dbReference>
<evidence type="ECO:0000313" key="4">
    <source>
        <dbReference type="EMBL" id="GAM60486.1"/>
    </source>
</evidence>
<organism evidence="4 5">
    <name type="scientific">Vibrio ishigakensis</name>
    <dbReference type="NCBI Taxonomy" id="1481914"/>
    <lineage>
        <taxon>Bacteria</taxon>
        <taxon>Pseudomonadati</taxon>
        <taxon>Pseudomonadota</taxon>
        <taxon>Gammaproteobacteria</taxon>
        <taxon>Vibrionales</taxon>
        <taxon>Vibrionaceae</taxon>
        <taxon>Vibrio</taxon>
    </lineage>
</organism>
<dbReference type="Pfam" id="PF00571">
    <property type="entry name" value="CBS"/>
    <property type="match status" value="1"/>
</dbReference>
<evidence type="ECO:0000256" key="1">
    <source>
        <dbReference type="ARBA" id="ARBA00023122"/>
    </source>
</evidence>
<feature type="domain" description="CBS" evidence="3">
    <location>
        <begin position="24"/>
        <end position="82"/>
    </location>
</feature>
<dbReference type="EMBL" id="BBSA01000001">
    <property type="protein sequence ID" value="GAM60486.1"/>
    <property type="molecule type" value="Genomic_DNA"/>
</dbReference>
<dbReference type="SUPFAM" id="SSF54631">
    <property type="entry name" value="CBS-domain pair"/>
    <property type="match status" value="1"/>
</dbReference>
<dbReference type="Proteomes" id="UP000031670">
    <property type="component" value="Unassembled WGS sequence"/>
</dbReference>
<keyword evidence="1 2" id="KW-0129">CBS domain</keyword>
<proteinExistence type="predicted"/>
<evidence type="ECO:0000259" key="3">
    <source>
        <dbReference type="PROSITE" id="PS51371"/>
    </source>
</evidence>
<reference evidence="4 5" key="2">
    <citation type="submission" date="2015-01" db="EMBL/GenBank/DDBJ databases">
        <authorList>
            <consortium name="NBRP consortium"/>
            <person name="Sawabe T."/>
            <person name="Meirelles P."/>
            <person name="Feng G."/>
            <person name="Sayaka M."/>
            <person name="Hattori M."/>
            <person name="Ohkuma M."/>
        </authorList>
    </citation>
    <scope>NUCLEOTIDE SEQUENCE [LARGE SCALE GENOMIC DNA]</scope>
    <source>
        <strain evidence="4 5">JCM19232</strain>
    </source>
</reference>
<dbReference type="Gene3D" id="3.10.580.10">
    <property type="entry name" value="CBS-domain"/>
    <property type="match status" value="1"/>
</dbReference>
<sequence>MKSALDVVWSNKEKGLFIKRVGDIGSGRVAVVQADQTIQQVAHEMRIVKRTSCAVVYDKDELVGLITDRDMTKRVIALGASIDQPVSSVMTYSPLTIS</sequence>